<proteinExistence type="predicted"/>
<keyword evidence="1" id="KW-0812">Transmembrane</keyword>
<name>A0AAD5LWA6_PARTN</name>
<protein>
    <submittedName>
        <fullName evidence="2">Uncharacterized protein</fullName>
    </submittedName>
</protein>
<keyword evidence="3" id="KW-1185">Reference proteome</keyword>
<dbReference type="EMBL" id="JAHQIW010000364">
    <property type="protein sequence ID" value="KAJ1347655.1"/>
    <property type="molecule type" value="Genomic_DNA"/>
</dbReference>
<keyword evidence="1" id="KW-1133">Transmembrane helix</keyword>
<sequence>MPLPTMAFSEAIRGRASLTIAIYPTYAECICLVLTSCLFISAENKFSKEECDSIYHVQCFKFMVK</sequence>
<dbReference type="Proteomes" id="UP001196413">
    <property type="component" value="Unassembled WGS sequence"/>
</dbReference>
<keyword evidence="1" id="KW-0472">Membrane</keyword>
<feature type="transmembrane region" description="Helical" evidence="1">
    <location>
        <begin position="20"/>
        <end position="40"/>
    </location>
</feature>
<dbReference type="AlphaFoldDB" id="A0AAD5LWA6"/>
<reference evidence="2" key="1">
    <citation type="submission" date="2021-06" db="EMBL/GenBank/DDBJ databases">
        <title>Parelaphostrongylus tenuis whole genome reference sequence.</title>
        <authorList>
            <person name="Garwood T.J."/>
            <person name="Larsen P.A."/>
            <person name="Fountain-Jones N.M."/>
            <person name="Garbe J.R."/>
            <person name="Macchietto M.G."/>
            <person name="Kania S.A."/>
            <person name="Gerhold R.W."/>
            <person name="Richards J.E."/>
            <person name="Wolf T.M."/>
        </authorList>
    </citation>
    <scope>NUCLEOTIDE SEQUENCE</scope>
    <source>
        <strain evidence="2">MNPRO001-30</strain>
        <tissue evidence="2">Meninges</tissue>
    </source>
</reference>
<evidence type="ECO:0000313" key="3">
    <source>
        <dbReference type="Proteomes" id="UP001196413"/>
    </source>
</evidence>
<organism evidence="2 3">
    <name type="scientific">Parelaphostrongylus tenuis</name>
    <name type="common">Meningeal worm</name>
    <dbReference type="NCBI Taxonomy" id="148309"/>
    <lineage>
        <taxon>Eukaryota</taxon>
        <taxon>Metazoa</taxon>
        <taxon>Ecdysozoa</taxon>
        <taxon>Nematoda</taxon>
        <taxon>Chromadorea</taxon>
        <taxon>Rhabditida</taxon>
        <taxon>Rhabditina</taxon>
        <taxon>Rhabditomorpha</taxon>
        <taxon>Strongyloidea</taxon>
        <taxon>Metastrongylidae</taxon>
        <taxon>Parelaphostrongylus</taxon>
    </lineage>
</organism>
<comment type="caution">
    <text evidence="2">The sequence shown here is derived from an EMBL/GenBank/DDBJ whole genome shotgun (WGS) entry which is preliminary data.</text>
</comment>
<evidence type="ECO:0000256" key="1">
    <source>
        <dbReference type="SAM" id="Phobius"/>
    </source>
</evidence>
<gene>
    <name evidence="2" type="ORF">KIN20_002778</name>
</gene>
<accession>A0AAD5LWA6</accession>
<evidence type="ECO:0000313" key="2">
    <source>
        <dbReference type="EMBL" id="KAJ1347655.1"/>
    </source>
</evidence>